<dbReference type="Pfam" id="PF13193">
    <property type="entry name" value="AMP-binding_C"/>
    <property type="match status" value="4"/>
</dbReference>
<keyword evidence="3" id="KW-0597">Phosphoprotein</keyword>
<dbReference type="UniPathway" id="UPA00011"/>
<dbReference type="FunFam" id="2.30.38.10:FF:000001">
    <property type="entry name" value="Non-ribosomal peptide synthetase PvdI"/>
    <property type="match status" value="1"/>
</dbReference>
<evidence type="ECO:0000256" key="1">
    <source>
        <dbReference type="ARBA" id="ARBA00001957"/>
    </source>
</evidence>
<dbReference type="InterPro" id="IPR000873">
    <property type="entry name" value="AMP-dep_synth/lig_dom"/>
</dbReference>
<dbReference type="Gene3D" id="1.10.1200.10">
    <property type="entry name" value="ACP-like"/>
    <property type="match status" value="3"/>
</dbReference>
<dbReference type="GO" id="GO:0008610">
    <property type="term" value="P:lipid biosynthetic process"/>
    <property type="evidence" value="ECO:0007669"/>
    <property type="project" value="UniProtKB-ARBA"/>
</dbReference>
<dbReference type="Gene3D" id="2.30.38.10">
    <property type="entry name" value="Luciferase, Domain 3"/>
    <property type="match status" value="3"/>
</dbReference>
<dbReference type="FunFam" id="3.30.300.30:FF:000015">
    <property type="entry name" value="Nonribosomal peptide synthase SidD"/>
    <property type="match status" value="1"/>
</dbReference>
<dbReference type="Gene3D" id="3.40.50.1820">
    <property type="entry name" value="alpha/beta hydrolase"/>
    <property type="match status" value="1"/>
</dbReference>
<evidence type="ECO:0000313" key="6">
    <source>
        <dbReference type="Proteomes" id="UP000198327"/>
    </source>
</evidence>
<dbReference type="FunFam" id="3.40.50.980:FF:000001">
    <property type="entry name" value="Non-ribosomal peptide synthetase"/>
    <property type="match status" value="3"/>
</dbReference>
<feature type="domain" description="Carrier" evidence="4">
    <location>
        <begin position="605"/>
        <end position="680"/>
    </location>
</feature>
<dbReference type="InterPro" id="IPR029058">
    <property type="entry name" value="AB_hydrolase_fold"/>
</dbReference>
<dbReference type="OrthoDB" id="5475787at2"/>
<comment type="cofactor">
    <cofactor evidence="1">
        <name>pantetheine 4'-phosphate</name>
        <dbReference type="ChEBI" id="CHEBI:47942"/>
    </cofactor>
</comment>
<dbReference type="CDD" id="cd19540">
    <property type="entry name" value="LCL_NRPS-like"/>
    <property type="match status" value="4"/>
</dbReference>
<dbReference type="InterPro" id="IPR001242">
    <property type="entry name" value="Condensation_dom"/>
</dbReference>
<dbReference type="InterPro" id="IPR006162">
    <property type="entry name" value="Ppantetheine_attach_site"/>
</dbReference>
<dbReference type="Gene3D" id="3.30.300.30">
    <property type="match status" value="4"/>
</dbReference>
<evidence type="ECO:0000256" key="3">
    <source>
        <dbReference type="ARBA" id="ARBA00022553"/>
    </source>
</evidence>
<dbReference type="SUPFAM" id="SSF56801">
    <property type="entry name" value="Acetyl-CoA synthetase-like"/>
    <property type="match status" value="5"/>
</dbReference>
<dbReference type="GO" id="GO:0043041">
    <property type="term" value="P:amino acid activation for nonribosomal peptide biosynthetic process"/>
    <property type="evidence" value="ECO:0007669"/>
    <property type="project" value="TreeGrafter"/>
</dbReference>
<dbReference type="Pfam" id="PF00501">
    <property type="entry name" value="AMP-binding"/>
    <property type="match status" value="5"/>
</dbReference>
<proteinExistence type="predicted"/>
<dbReference type="SMART" id="SM00823">
    <property type="entry name" value="PKS_PP"/>
    <property type="match status" value="4"/>
</dbReference>
<dbReference type="Gene3D" id="3.30.559.10">
    <property type="entry name" value="Chloramphenicol acetyltransferase-like domain"/>
    <property type="match status" value="4"/>
</dbReference>
<dbReference type="FunFam" id="3.30.300.30:FF:000010">
    <property type="entry name" value="Enterobactin synthetase component F"/>
    <property type="match status" value="1"/>
</dbReference>
<protein>
    <submittedName>
        <fullName evidence="5">Amino acid adenylation domain-containing protein</fullName>
    </submittedName>
</protein>
<dbReference type="SUPFAM" id="SSF52777">
    <property type="entry name" value="CoA-dependent acyltransferases"/>
    <property type="match status" value="8"/>
</dbReference>
<dbReference type="NCBIfam" id="NF003417">
    <property type="entry name" value="PRK04813.1"/>
    <property type="match status" value="5"/>
</dbReference>
<dbReference type="NCBIfam" id="NF004282">
    <property type="entry name" value="PRK05691.1"/>
    <property type="match status" value="4"/>
</dbReference>
<dbReference type="FunFam" id="1.10.1200.10:FF:000016">
    <property type="entry name" value="Non-ribosomal peptide synthase"/>
    <property type="match status" value="1"/>
</dbReference>
<dbReference type="InterPro" id="IPR023213">
    <property type="entry name" value="CAT-like_dom_sf"/>
</dbReference>
<dbReference type="PROSITE" id="PS00455">
    <property type="entry name" value="AMP_BINDING"/>
    <property type="match status" value="4"/>
</dbReference>
<dbReference type="InterPro" id="IPR020845">
    <property type="entry name" value="AMP-binding_CS"/>
</dbReference>
<feature type="domain" description="Carrier" evidence="4">
    <location>
        <begin position="2718"/>
        <end position="2793"/>
    </location>
</feature>
<gene>
    <name evidence="5" type="ORF">SAMN05421642_13221</name>
</gene>
<dbReference type="GO" id="GO:0072330">
    <property type="term" value="P:monocarboxylic acid biosynthetic process"/>
    <property type="evidence" value="ECO:0007669"/>
    <property type="project" value="UniProtKB-ARBA"/>
</dbReference>
<dbReference type="CDD" id="cd17646">
    <property type="entry name" value="A_NRPS_AB3403-like"/>
    <property type="match status" value="3"/>
</dbReference>
<dbReference type="Pfam" id="PF00550">
    <property type="entry name" value="PP-binding"/>
    <property type="match status" value="4"/>
</dbReference>
<feature type="domain" description="Carrier" evidence="4">
    <location>
        <begin position="3785"/>
        <end position="3860"/>
    </location>
</feature>
<dbReference type="CDD" id="cd17643">
    <property type="entry name" value="A_NRPS_Cytc1-like"/>
    <property type="match status" value="1"/>
</dbReference>
<evidence type="ECO:0000259" key="4">
    <source>
        <dbReference type="PROSITE" id="PS50075"/>
    </source>
</evidence>
<dbReference type="FunFam" id="3.40.50.980:FF:000002">
    <property type="entry name" value="Enterobactin synthetase component F"/>
    <property type="match status" value="4"/>
</dbReference>
<name>A0A239NA54_9NOCA</name>
<dbReference type="Proteomes" id="UP000198327">
    <property type="component" value="Unassembled WGS sequence"/>
</dbReference>
<dbReference type="PANTHER" id="PTHR45527">
    <property type="entry name" value="NONRIBOSOMAL PEPTIDE SYNTHETASE"/>
    <property type="match status" value="1"/>
</dbReference>
<dbReference type="PANTHER" id="PTHR45527:SF14">
    <property type="entry name" value="PLIPASTATIN SYNTHASE SUBUNIT B"/>
    <property type="match status" value="1"/>
</dbReference>
<dbReference type="GO" id="GO:0005829">
    <property type="term" value="C:cytosol"/>
    <property type="evidence" value="ECO:0007669"/>
    <property type="project" value="TreeGrafter"/>
</dbReference>
<dbReference type="FunFam" id="3.40.50.12780:FF:000012">
    <property type="entry name" value="Non-ribosomal peptide synthetase"/>
    <property type="match status" value="4"/>
</dbReference>
<reference evidence="6" key="1">
    <citation type="submission" date="2017-06" db="EMBL/GenBank/DDBJ databases">
        <authorList>
            <person name="Varghese N."/>
            <person name="Submissions S."/>
        </authorList>
    </citation>
    <scope>NUCLEOTIDE SEQUENCE [LARGE SCALE GENOMIC DNA]</scope>
    <source>
        <strain evidence="6">JCM 23211</strain>
    </source>
</reference>
<dbReference type="InterPro" id="IPR036736">
    <property type="entry name" value="ACP-like_sf"/>
</dbReference>
<dbReference type="RefSeq" id="WP_089252670.1">
    <property type="nucleotide sequence ID" value="NZ_FZOW01000032.1"/>
</dbReference>
<sequence>MAHDRHTGRVLSISDVPSLISRAAQIDPDRAALTLDGTTPSLARIDADVRALDTAMGGVLGAESLVPLVLSAIAPGALEADNGELDRAVDALLATVTDVLGLEVGAGPITLVDAFEASVRRTPDRVAVEHRDETLTYAQLDRRASGLAAMLRAVGAGPDRTVGLALYRSLDLVVGMYAILKSGAAYVPLDPDHPVERHEYVLSIADPVVVLTDSVLADRLPAGVTTLRIDRVESEHTADDQVSSARADDLAYVLFTSGSTGRPKGVAVSNRAIMANIAWRQRTYRLTEDDVVLQKTPFTFDVSVWEFFWPLQVGARLVLADPGAHVDADYLADTIRQSSVSVVHFVPSMLAAFVDATAARTLPTLRYVFASGEELSASTGARFAGRFTAELHNLYGPTEAAVDVTHHAVTAADDAVVPIGTAVDDTYLYVLDSGLGRVPSNIVGELYIAGVQLARGYLSGPAKTADRFVADPFRAGERMYRTGDLVRLSDDGELIYLGRTDFQVKLRGLRIELGEIESVLQANPSVADSAVLVHGEKLVGYVVPSATATTDLDLDDVWTDLRRTLPAYMVPATLVTLERMPVGTSGKLDRTALPKPVDRRGEFREPVTDTEIAVAEAFSEILDIDRIGRDDDFFTLGGNSLSATRVVTRLGTRFGIRIGVRDFFDASTVAEWARLIDDAEPADSASGHALTARSWPERIPLSLAQQRMWFLNRLDPTSSVNTISIALRLSGDLDTEALEASVGDLVARHASLRTRYPEIGGVGYQSIGAVDDAEIDWRALRIEEKDLPDRITAVVTTPFDVGTAAPFRVRLLQTDADEHILVVAVHHIAADGFSMVPLTRDVMTAYASRRVGRAPDWQPLSVQYADYTLWQRELLGNPDNPVSPIATQERYWVDTLGGQSDLALPADRAHPSHASGIGRRHVLSIDADTHSRLAALARDHGVTVFMVVHAALAVLLARLSGSADVAVGTPVAGRGEASLDDVIGMFVNTVVLRTRIDGEQSFGGVLTQAREVDLSAFAHADVPFERVVEVVDPPRETGRHPLYQVMLTFGDVGGIDFELDGLTARAVDIDVALAKVDLDFTVLEANTRSGGMSIAITYATDIFDASTVAVIGRRFGRILTAVAMDATAAVGDIDLADDAERVLLEGVNDTAHEVDSSATLVSLFDAQVVRTPEAVALVFEGESLTYAEFDARANRVARYLVSRGIGPESLVAVAMRRSLDLMVGLYGVIKAGAGYVPVDPDQPAERVGYILETSGAALVLSTLRDGVVAGGVSVVELDRVDVDSFSDAPVTDAERVSPLVASNVAYVLFTSGSTGRPKGVAISHRAIVNRLVWMQDQYELAGDDVVVQKTPVTFDVSVWELFWPLQVGARLVVARPDGHRDPVYLAGLMRDERVSVAHFVPSLLAVFAAEPAAREASGLRWVFASGEALPVATARSVAATLPAARLVNLYGPTEAAVDVTYHEYTSDDVVVVPIGRPVYNTEVRVLDGRLRAVSVGMVGELYLAGVQLARAYYGRPDLSADRFVADPFGDGGRLYRTGDLVRWSASGELEYIGRSDFQVKLRGLRIELGEIESALLTDASVAQAVVQVRGDRLVGYVVPATGSSVDTDAVSASVANLVPDYMVPAVLLVLDELPLGPSGKLDRKALPDPVFEVRPFRPPVSDTERTVARVFEDIIGVPRVGLDDDFFALGGNSLVATQVVSRLGAALDAQIPVRALFDASSVEGLAALVHDTVGSGGRVPLVAGLRPDPVPLSLAQQRMWFLDRFEPNSAAYNIPIVVRLRGGLDSAALALAIDDVRIRHESLRTIYPDVDGVGYQQVLPPSESPFVLGIDDCSETEALHGIRRLVVQGFELDARAPFRAHLYRISETEEILAVVVHHIAADGFSMGPLMRDIVAAYAARRDGLDPRWDSLPVQYADYAVWQRLMLGDEADPSSVMSRQIAFWTRQLDRMPEQLDLPTDRPRPVVLTEHGGIHAFGIDAALHRSVVALGLEVGCTPFMIVHAAFAITLARLSGTDDIAVGTPIAGRGERALDDVIGMFVNTLVLRTTVSGAMSISEMLHAVRDVDLDAFAHSDIPFERLVEILDPPRSTARQPLFQVMLAFQNLERTIVELAGLSAAGVELETGLAKFDLYLTMSEEFDSAGEPLGMLAQFLYLTDLFDESTIVRMGERFVQILRTIVTDRSRIVGDIDVVDDCERALVLHEWNATQVPSTEELLLDSYRARVQTDPDAVALTFAGESLTYSEFDDRVNRLARYLIGQGIGPETTVAVTLSRSIDMLVALYAVVTAGAAYVPVDPGQPDERVDYVLDTAHVTVVLSASDIALTSLHRRIDMDTLDLSAVSAAAITDADRIAPLRPDHPAYVLFTSGSTGRPKGVVVSHRAIVNRLNWMQAEYGLRGDDVVAAKAPVTFDVSVWELFWPTAVGARMVITAPDGHRDPAYLTALFADEGVTVAHFVPSMLAVFVADDAVTEIRSLRWLFASGEALPVATARAARGALSSARVVNLYGPTETAVDVTYHEFSTSDDSGVPIGRPVSNTRCLVLDGRLHPVPPGVVGELYVAGVQTARGYAARPGLSAERFVADPFDAGGGRIYRTGDLVRWNHDGELEYLGRSDFQVKLRGQRIELGEIEAALLAHRGVAQAVVVLRTDVTVGDVLVGYVIPEPGAVVDPAEARRTAALGVPDYMVPTSVIVVDAFPVGPNGKLDRRALPDPVFEVTVFRAPSTPIEELVAATYADLLGVEQVGLDDDFFSLGGNSLTATRVVARLSAALDLDVSLRAVFEAPGVEALAARVESNTESVYHQPIRARRDTHAPVPLSLAQQRMWFLNRLDPDSAAHNVPVTIRLTGQLDVDAFTAAFHDVTARHDILRTKYPDIAGVGYQVIEPVAESTVGLQIEDVDVDAAPSRVLELVGTRFDVTDAVPVRATLLRESATTHVLVVVAHHISVDGYSIGPLTRDLVRAYAARTLGQEPGWERQAIQYADFSVWQRSVLGSTDDPSSIASTQIDYWTTQLADLPDEIELPSDRPRPRVVSHSGAVVTVSIGAELRSRTTDIAQAAGATPFMVMHSALAVLLARLSDTDDVSVGTPVAGRGEVELDDMIGMFVGTLVLRTRIDTGTSFASVLAGVRDVDLSAFAHADIPFEKLVEVIDPDRSRGRHPLFQVMLTFQNVAQTHLELPNLTVSGMEFDAVQAKFDLQVTIADAPGDDEGWLVEFTYATDLFDRSTVEGWASGFVRLLAGLVDHPDLPVGDVDFVSRDERTAVVNRWSASGFGTDSRSTTLVHAFERAARLFPDNDAVRHGSATCSYAELADRVDALAHRLIAAGARPETLVAVMLPRSIDLVVALLAVATSGAAYLPVDPSYPKDRIDFVLDDARPVVVVAPRGGTGFGSIPVIDATEHISDDVRPVTDDDRDGALTSRNAAYVIYTSGSTGRPKGVVVTHDNVLRLFANTAQTFRFDSTDVWTMFHSYAFDFSVWEMWGPLVHGGTLVVVDYYTSRSPEAFRELLSAERVTVLSQTPSAFHQFAEVDRVLPPVPFALRYIVFGGEALEPRRLQNWIERHGDGSVGATLVNMYGITETTVHVSVRPVTRNDIRSASMIGVPIPGLRVYVLDRRLRPVPVGVAGEMYVSGGQAARGYVGRAGSTASRFVADPFGDGGVLYRTGDRARWVRVGSSGELEYLGRADDQVKVRGFRIELGEVEAAVSAQPSVASVAVVVRDDPPAGVRLVAYVVPAATEHVDLDELRRGVGKWVPDYMVPSAFVVVDAIPLTVNGKLDRRALPAPVLIEKAFRAPSNPIEEVVADVFADVLERERVGADDDFFALGGNSLVATRVVSRLSAALDARVEVRMLFESSTVAELAERLGSGVGTGNRRALVARTRPDSIPLSYAQRRMWLANKLDPTSAAYNIALALRMSGVLDVDALMSAVTDVVARHETLRTRYPDVDGIGTQQVLAVADIGPVAAVENVDEDHVARRVGELTAQSFDVGAAVPLLVRVLEVSETEHVVVLVVHHIAADGFSMGPLTRDLMTAYAARSQGGLPDWAPLTVQYADYVLWHRDILGDADDPSSVIAAQEAFWHSTLTDLAEQDGPTADRPRVGASTGVGGTHEFVLDRQLLDLLDNVVRRHNSTLFMALHTAVAILLARLSGREDIAIGTPVAGRGESALDDVVGMFVNTLVLRTLVSPDATVSDVLSIARDTDLDAFAHADVPFERVVELLDPPRSDSKSPFFQVVVALQNHGTTWLELPGLSIVGLDSGQQTANYDLQFVFSDGVGEDGATAVTCTIVYATDIYDLATVESLATRLTRVLQVVAESPDTTVADVDVLTDTERAELAGRPAPAAPRRETRLLPQTIDGAVETEPDAPAVVTDDGEVTFSDIAARAARLARFLLARGIGPGDRVVVDLPMSTEYVVASWAVWSAGAATVVEHSVAASGIDVVLTSRERSNAGRTTIVLDDPETATAVAEQSPRSVDYAMRSRQLSGDDPAFVVVDAAGETVLSQKDAVAAALTSAHEWDLTYDARILVAESPRAWDGFAVLVAAVVGASIAVTADPVDVGDTVERLWVSHVFAPSTTDLDAEALDLDALVDTDRNPWRAVR</sequence>
<dbReference type="GO" id="GO:0003824">
    <property type="term" value="F:catalytic activity"/>
    <property type="evidence" value="ECO:0007669"/>
    <property type="project" value="InterPro"/>
</dbReference>
<dbReference type="InterPro" id="IPR045851">
    <property type="entry name" value="AMP-bd_C_sf"/>
</dbReference>
<dbReference type="Gene3D" id="3.40.50.12780">
    <property type="entry name" value="N-terminal domain of ligase-like"/>
    <property type="match status" value="2"/>
</dbReference>
<feature type="domain" description="Carrier" evidence="4">
    <location>
        <begin position="1658"/>
        <end position="1733"/>
    </location>
</feature>
<dbReference type="SUPFAM" id="SSF47336">
    <property type="entry name" value="ACP-like"/>
    <property type="match status" value="4"/>
</dbReference>
<evidence type="ECO:0000256" key="2">
    <source>
        <dbReference type="ARBA" id="ARBA00022450"/>
    </source>
</evidence>
<keyword evidence="6" id="KW-1185">Reference proteome</keyword>
<dbReference type="GO" id="GO:0044550">
    <property type="term" value="P:secondary metabolite biosynthetic process"/>
    <property type="evidence" value="ECO:0007669"/>
    <property type="project" value="UniProtKB-ARBA"/>
</dbReference>
<dbReference type="GO" id="GO:0031177">
    <property type="term" value="F:phosphopantetheine binding"/>
    <property type="evidence" value="ECO:0007669"/>
    <property type="project" value="InterPro"/>
</dbReference>
<dbReference type="PROSITE" id="PS50075">
    <property type="entry name" value="CARRIER"/>
    <property type="match status" value="4"/>
</dbReference>
<dbReference type="InterPro" id="IPR010071">
    <property type="entry name" value="AA_adenyl_dom"/>
</dbReference>
<dbReference type="NCBIfam" id="TIGR01733">
    <property type="entry name" value="AA-adenyl-dom"/>
    <property type="match status" value="4"/>
</dbReference>
<dbReference type="Gene3D" id="3.30.559.30">
    <property type="entry name" value="Nonribosomal peptide synthetase, condensation domain"/>
    <property type="match status" value="4"/>
</dbReference>
<evidence type="ECO:0000313" key="5">
    <source>
        <dbReference type="EMBL" id="SNT51314.1"/>
    </source>
</evidence>
<dbReference type="EMBL" id="FZOW01000032">
    <property type="protein sequence ID" value="SNT51314.1"/>
    <property type="molecule type" value="Genomic_DNA"/>
</dbReference>
<dbReference type="InterPro" id="IPR042099">
    <property type="entry name" value="ANL_N_sf"/>
</dbReference>
<organism evidence="5 6">
    <name type="scientific">Rhodococcoides kyotonense</name>
    <dbReference type="NCBI Taxonomy" id="398843"/>
    <lineage>
        <taxon>Bacteria</taxon>
        <taxon>Bacillati</taxon>
        <taxon>Actinomycetota</taxon>
        <taxon>Actinomycetes</taxon>
        <taxon>Mycobacteriales</taxon>
        <taxon>Nocardiaceae</taxon>
        <taxon>Rhodococcoides</taxon>
    </lineage>
</organism>
<accession>A0A239NA54</accession>
<dbReference type="InterPro" id="IPR009081">
    <property type="entry name" value="PP-bd_ACP"/>
</dbReference>
<keyword evidence="2" id="KW-0596">Phosphopantetheine</keyword>
<dbReference type="PROSITE" id="PS00012">
    <property type="entry name" value="PHOSPHOPANTETHEINE"/>
    <property type="match status" value="4"/>
</dbReference>
<dbReference type="InterPro" id="IPR020806">
    <property type="entry name" value="PKS_PP-bd"/>
</dbReference>
<dbReference type="Gene3D" id="3.40.50.980">
    <property type="match status" value="6"/>
</dbReference>
<dbReference type="Pfam" id="PF00668">
    <property type="entry name" value="Condensation"/>
    <property type="match status" value="4"/>
</dbReference>
<dbReference type="InterPro" id="IPR025110">
    <property type="entry name" value="AMP-bd_C"/>
</dbReference>